<dbReference type="InterPro" id="IPR012668">
    <property type="entry name" value="CHP02466"/>
</dbReference>
<sequence>CLFSEPLLVCSELYQLSENEFNFITGLERSSVSGINLNSVNDFVLEEKELQGLKKYCQKNIETYVYEILKVERNLEFYITQSWCNYNRTGEHHHHHVHNNSMISGVFYVQTDGTRIQFHKGRDSFPLKMNFSEQNLLNSDITFFKTEANRLFLYPSTLQHSVTKNKSNVERISLAFNTFIKGFVGDNQQRTRLRLK</sequence>
<proteinExistence type="predicted"/>
<dbReference type="AlphaFoldDB" id="A0A383DKX6"/>
<name>A0A383DKX6_9ZZZZ</name>
<dbReference type="EMBL" id="UINC01218208">
    <property type="protein sequence ID" value="SVE45136.1"/>
    <property type="molecule type" value="Genomic_DNA"/>
</dbReference>
<evidence type="ECO:0008006" key="2">
    <source>
        <dbReference type="Google" id="ProtNLM"/>
    </source>
</evidence>
<dbReference type="Gene3D" id="2.60.120.620">
    <property type="entry name" value="q2cbj1_9rhob like domain"/>
    <property type="match status" value="1"/>
</dbReference>
<accession>A0A383DKX6</accession>
<feature type="non-terminal residue" evidence="1">
    <location>
        <position position="1"/>
    </location>
</feature>
<dbReference type="Pfam" id="PF13759">
    <property type="entry name" value="2OG-FeII_Oxy_5"/>
    <property type="match status" value="1"/>
</dbReference>
<protein>
    <recommendedName>
        <fullName evidence="2">Fe2OG dioxygenase domain-containing protein</fullName>
    </recommendedName>
</protein>
<organism evidence="1">
    <name type="scientific">marine metagenome</name>
    <dbReference type="NCBI Taxonomy" id="408172"/>
    <lineage>
        <taxon>unclassified sequences</taxon>
        <taxon>metagenomes</taxon>
        <taxon>ecological metagenomes</taxon>
    </lineage>
</organism>
<reference evidence="1" key="1">
    <citation type="submission" date="2018-05" db="EMBL/GenBank/DDBJ databases">
        <authorList>
            <person name="Lanie J.A."/>
            <person name="Ng W.-L."/>
            <person name="Kazmierczak K.M."/>
            <person name="Andrzejewski T.M."/>
            <person name="Davidsen T.M."/>
            <person name="Wayne K.J."/>
            <person name="Tettelin H."/>
            <person name="Glass J.I."/>
            <person name="Rusch D."/>
            <person name="Podicherti R."/>
            <person name="Tsui H.-C.T."/>
            <person name="Winkler M.E."/>
        </authorList>
    </citation>
    <scope>NUCLEOTIDE SEQUENCE</scope>
</reference>
<dbReference type="NCBIfam" id="TIGR02466">
    <property type="entry name" value="TIGR02466 family protein"/>
    <property type="match status" value="1"/>
</dbReference>
<evidence type="ECO:0000313" key="1">
    <source>
        <dbReference type="EMBL" id="SVE45136.1"/>
    </source>
</evidence>
<gene>
    <name evidence="1" type="ORF">METZ01_LOCUS497990</name>
</gene>